<gene>
    <name evidence="2" type="ORF">FPL22_09895</name>
</gene>
<name>A0A556QSF7_9BACT</name>
<keyword evidence="1" id="KW-0732">Signal</keyword>
<evidence type="ECO:0008006" key="4">
    <source>
        <dbReference type="Google" id="ProtNLM"/>
    </source>
</evidence>
<dbReference type="EMBL" id="VMBG01000001">
    <property type="protein sequence ID" value="TSJ79574.1"/>
    <property type="molecule type" value="Genomic_DNA"/>
</dbReference>
<evidence type="ECO:0000256" key="1">
    <source>
        <dbReference type="SAM" id="SignalP"/>
    </source>
</evidence>
<sequence length="399" mass="43991">MIRLSQLLALSSIALGLLLPALPAAPESVRIGVLQPKPSYAQPLADAGVSLVVLSISWENFEPSTGTTNPAYIRQLHSDLAAYRHAGLHVVLDPGIQYPPEWLRQLPDARYQNQYGDLYIDHASGKNIANTVFNAAVRTRYAAHLAALFRELGTDWAAVRLGGGWYGELNYPDATFAKKNNCYWAFDPIAQGTKPGLPAGMTACPVPNWKPGKTSPDHTSARRFLDWYLASLQNYHDWQITTVRQLYSGPLHMMYPSWGIRPGQLEAAIIGDLGGTTSPEKNGEIQRGFDFARFIAGVRDPQVWVHCTWLDSNPAWSDDTSPDPVRWSPPKFLAHLARLHSPALNVSAENTGGGGLPALALSARRIQELKINTLFWAFAPDLFDDHPPELKDLATSLQK</sequence>
<evidence type="ECO:0000313" key="3">
    <source>
        <dbReference type="Proteomes" id="UP000315648"/>
    </source>
</evidence>
<dbReference type="Gene3D" id="3.20.20.80">
    <property type="entry name" value="Glycosidases"/>
    <property type="match status" value="1"/>
</dbReference>
<organism evidence="2 3">
    <name type="scientific">Rariglobus hedericola</name>
    <dbReference type="NCBI Taxonomy" id="2597822"/>
    <lineage>
        <taxon>Bacteria</taxon>
        <taxon>Pseudomonadati</taxon>
        <taxon>Verrucomicrobiota</taxon>
        <taxon>Opitutia</taxon>
        <taxon>Opitutales</taxon>
        <taxon>Opitutaceae</taxon>
        <taxon>Rariglobus</taxon>
    </lineage>
</organism>
<dbReference type="OrthoDB" id="9800974at2"/>
<protein>
    <recommendedName>
        <fullName evidence="4">Glycoside hydrolase family 42 N-terminal domain-containing protein</fullName>
    </recommendedName>
</protein>
<accession>A0A556QSF7</accession>
<dbReference type="InterPro" id="IPR017853">
    <property type="entry name" value="GH"/>
</dbReference>
<dbReference type="AlphaFoldDB" id="A0A556QSF7"/>
<comment type="caution">
    <text evidence="2">The sequence shown here is derived from an EMBL/GenBank/DDBJ whole genome shotgun (WGS) entry which is preliminary data.</text>
</comment>
<dbReference type="RefSeq" id="WP_144230115.1">
    <property type="nucleotide sequence ID" value="NZ_CBCRVV010000032.1"/>
</dbReference>
<reference evidence="2 3" key="1">
    <citation type="submission" date="2019-07" db="EMBL/GenBank/DDBJ databases">
        <title>Description of 53C-WASEF.</title>
        <authorList>
            <person name="Pitt A."/>
            <person name="Hahn M.W."/>
        </authorList>
    </citation>
    <scope>NUCLEOTIDE SEQUENCE [LARGE SCALE GENOMIC DNA]</scope>
    <source>
        <strain evidence="2 3">53C-WASEF</strain>
    </source>
</reference>
<evidence type="ECO:0000313" key="2">
    <source>
        <dbReference type="EMBL" id="TSJ79574.1"/>
    </source>
</evidence>
<proteinExistence type="predicted"/>
<keyword evidence="3" id="KW-1185">Reference proteome</keyword>
<feature type="chain" id="PRO_5022154283" description="Glycoside hydrolase family 42 N-terminal domain-containing protein" evidence="1">
    <location>
        <begin position="25"/>
        <end position="399"/>
    </location>
</feature>
<feature type="signal peptide" evidence="1">
    <location>
        <begin position="1"/>
        <end position="24"/>
    </location>
</feature>
<dbReference type="Proteomes" id="UP000315648">
    <property type="component" value="Unassembled WGS sequence"/>
</dbReference>
<dbReference type="SUPFAM" id="SSF51445">
    <property type="entry name" value="(Trans)glycosidases"/>
    <property type="match status" value="1"/>
</dbReference>